<dbReference type="Proteomes" id="UP000774570">
    <property type="component" value="Unassembled WGS sequence"/>
</dbReference>
<gene>
    <name evidence="1" type="ORF">K1Y72_07880</name>
</gene>
<dbReference type="Pfam" id="PF07591">
    <property type="entry name" value="PT-HINT"/>
    <property type="match status" value="1"/>
</dbReference>
<protein>
    <recommendedName>
        <fullName evidence="3">Intein C-terminal splicing domain-containing protein</fullName>
    </recommendedName>
</protein>
<evidence type="ECO:0000313" key="1">
    <source>
        <dbReference type="EMBL" id="MBW8482278.1"/>
    </source>
</evidence>
<name>A0ABS7FPF9_9ACTN</name>
<dbReference type="NCBIfam" id="TIGR01443">
    <property type="entry name" value="intein_Cterm"/>
    <property type="match status" value="1"/>
</dbReference>
<dbReference type="EMBL" id="JAIBOA010000004">
    <property type="protein sequence ID" value="MBW8482278.1"/>
    <property type="molecule type" value="Genomic_DNA"/>
</dbReference>
<keyword evidence="2" id="KW-1185">Reference proteome</keyword>
<dbReference type="InterPro" id="IPR030934">
    <property type="entry name" value="Intein_C"/>
</dbReference>
<comment type="caution">
    <text evidence="1">The sequence shown here is derived from an EMBL/GenBank/DDBJ whole genome shotgun (WGS) entry which is preliminary data.</text>
</comment>
<sequence>MNIKIGGKHGAKTAVVYAAEHHLFWDAGHHAWVRADQLKCGIKLRTPSGSTQKVASTALLSSHPRVHDLTIADTHTFYALAGFTPVLVHNCGGFIGSRDHVALGRRGSELNDFATSVKARHLLGARSDSWRGEVEAAISRVSVGEGDISFMLDGLPEAHGGSAKALLSRKSQSPKICSTRSGSC</sequence>
<proteinExistence type="predicted"/>
<dbReference type="Gene3D" id="2.170.16.10">
    <property type="entry name" value="Hedgehog/Intein (Hint) domain"/>
    <property type="match status" value="1"/>
</dbReference>
<organism evidence="1 2">
    <name type="scientific">Actinomadura parmotrematis</name>
    <dbReference type="NCBI Taxonomy" id="2864039"/>
    <lineage>
        <taxon>Bacteria</taxon>
        <taxon>Bacillati</taxon>
        <taxon>Actinomycetota</taxon>
        <taxon>Actinomycetes</taxon>
        <taxon>Streptosporangiales</taxon>
        <taxon>Thermomonosporaceae</taxon>
        <taxon>Actinomadura</taxon>
    </lineage>
</organism>
<accession>A0ABS7FPF9</accession>
<dbReference type="InterPro" id="IPR036844">
    <property type="entry name" value="Hint_dom_sf"/>
</dbReference>
<dbReference type="SUPFAM" id="SSF51294">
    <property type="entry name" value="Hedgehog/intein (Hint) domain"/>
    <property type="match status" value="1"/>
</dbReference>
<evidence type="ECO:0008006" key="3">
    <source>
        <dbReference type="Google" id="ProtNLM"/>
    </source>
</evidence>
<evidence type="ECO:0000313" key="2">
    <source>
        <dbReference type="Proteomes" id="UP000774570"/>
    </source>
</evidence>
<dbReference type="PROSITE" id="PS50818">
    <property type="entry name" value="INTEIN_C_TER"/>
    <property type="match status" value="1"/>
</dbReference>
<reference evidence="1 2" key="1">
    <citation type="submission" date="2021-07" db="EMBL/GenBank/DDBJ databases">
        <title>Actinomadura sp. PM05-2 isolated from lichen.</title>
        <authorList>
            <person name="Somphong A."/>
            <person name="Phongsopitanun W."/>
            <person name="Tanasupawat S."/>
            <person name="Peongsungnone V."/>
        </authorList>
    </citation>
    <scope>NUCLEOTIDE SEQUENCE [LARGE SCALE GENOMIC DNA]</scope>
    <source>
        <strain evidence="1 2">PM05-2</strain>
    </source>
</reference>